<dbReference type="InterPro" id="IPR050708">
    <property type="entry name" value="T6SS_VgrG/RHS"/>
</dbReference>
<gene>
    <name evidence="1" type="ORF">PS655_05676</name>
</gene>
<dbReference type="Gene3D" id="2.180.10.10">
    <property type="entry name" value="RHS repeat-associated core"/>
    <property type="match status" value="1"/>
</dbReference>
<name>A0A5E6XV76_PSEFL</name>
<evidence type="ECO:0000313" key="2">
    <source>
        <dbReference type="Proteomes" id="UP000327167"/>
    </source>
</evidence>
<dbReference type="NCBIfam" id="TIGR03696">
    <property type="entry name" value="Rhs_assc_core"/>
    <property type="match status" value="1"/>
</dbReference>
<dbReference type="EMBL" id="CABVHJ010000028">
    <property type="protein sequence ID" value="VVN44279.1"/>
    <property type="molecule type" value="Genomic_DNA"/>
</dbReference>
<sequence>MHRNTPQITVYDARGAVARTVAYCRRSAEDDSQAYVSQTVDDFKHRASHIRDPRLFALFRNDPSTPANETNVTSLSGASLLSVNSDAGWRLSLSGASGLPIDTWDQKFNHHRIDYDQLLRPAAVFEHEAEGAVRRSECFSYADSSAESASHNRCGQLTRHDDTAGTENFDEFSLLGLPLKQARQFLDTLDPPDWPESQALRDILLEPEAAVTRTGYNAVGEPVYVLDALGNEQCSRQSLAGALSESLLKLAGADQYSRLVGDVHYNAAGQVEQQTARNGVITRSTFQAESGLLSTLIAQVAGRPPLQSLAYSYDAVGNLISVTDRAQPIRYFRNERIVAVNTYRYDSLYQLIEASGWQRINAPAGPHLPEFVSPPDPNQLENYLQTYRYDEGGNLLTMHHHAESGQRTERTAVAAFSNRSLPYTASGDRPGEQEIAAGYDANGNLNVLQKRQNLRWGSRNQLLQVDQVVRADSANDGECYIYDGECQRVRKIRTTDSVNLTRLHETRYLPGLEIRKTSEQTLHVISAQAGRCTVQVLHWEQGRSARIDNDQQRYILNDHLNSSTLELDADAQLISQESYYPYGGTAWWAGRDKVEASYRTVRYSGQERDATGLYYYGFRYYLPWRQRWLSADPGGVHDGLNLYRMVGGNPIGFVDLQGLSKTRVTKGERGKAVAAGVIRGAIKGIAGNGAKHLAEMGLNAALGQLARYPLAVMTGASLAYASAASAAHVLDERGTGGMGKHLAVGVMGALGFATGFTGGFVNADPIGVLSDVAKDLGGVTAGRVVSRFGPSIAYDASATLGSQAINMVASLGVNFVEGMWLGPVSKSVNPVLRSAVNGALKSFVGDNIRASEFVPASYKESRHGDSVSFPTLSGTQKAATTFLHDTAMSSVYGLGNTGINSLVTLSLGEDTGDSSLRAGLDNLQLANEADAVVGEIVLSGARLDEVDAIPNETTSKASTRDNLQAAQEKRVARSLRKNGTEMHPMNP</sequence>
<protein>
    <submittedName>
        <fullName evidence="1">Uncharacterized protein</fullName>
    </submittedName>
</protein>
<proteinExistence type="predicted"/>
<organism evidence="1 2">
    <name type="scientific">Pseudomonas fluorescens</name>
    <dbReference type="NCBI Taxonomy" id="294"/>
    <lineage>
        <taxon>Bacteria</taxon>
        <taxon>Pseudomonadati</taxon>
        <taxon>Pseudomonadota</taxon>
        <taxon>Gammaproteobacteria</taxon>
        <taxon>Pseudomonadales</taxon>
        <taxon>Pseudomonadaceae</taxon>
        <taxon>Pseudomonas</taxon>
    </lineage>
</organism>
<dbReference type="PANTHER" id="PTHR32305">
    <property type="match status" value="1"/>
</dbReference>
<dbReference type="AlphaFoldDB" id="A0A5E6XV76"/>
<dbReference type="InterPro" id="IPR022385">
    <property type="entry name" value="Rhs_assc_core"/>
</dbReference>
<accession>A0A5E6XV76</accession>
<reference evidence="1 2" key="1">
    <citation type="submission" date="2019-09" db="EMBL/GenBank/DDBJ databases">
        <authorList>
            <person name="Chandra G."/>
            <person name="Truman W A."/>
        </authorList>
    </citation>
    <scope>NUCLEOTIDE SEQUENCE [LARGE SCALE GENOMIC DNA]</scope>
    <source>
        <strain evidence="1">PS655</strain>
    </source>
</reference>
<dbReference type="Proteomes" id="UP000327167">
    <property type="component" value="Unassembled WGS sequence"/>
</dbReference>
<dbReference type="PANTHER" id="PTHR32305:SF15">
    <property type="entry name" value="PROTEIN RHSA-RELATED"/>
    <property type="match status" value="1"/>
</dbReference>
<evidence type="ECO:0000313" key="1">
    <source>
        <dbReference type="EMBL" id="VVN44279.1"/>
    </source>
</evidence>
<dbReference type="RefSeq" id="WP_150652744.1">
    <property type="nucleotide sequence ID" value="NZ_CABVHJ010000028.1"/>
</dbReference>